<reference evidence="1 2" key="1">
    <citation type="submission" date="2024-01" db="EMBL/GenBank/DDBJ databases">
        <title>Genome assemblies of Stephania.</title>
        <authorList>
            <person name="Yang L."/>
        </authorList>
    </citation>
    <scope>NUCLEOTIDE SEQUENCE [LARGE SCALE GENOMIC DNA]</scope>
    <source>
        <strain evidence="1">YNDBR</strain>
        <tissue evidence="1">Leaf</tissue>
    </source>
</reference>
<protein>
    <submittedName>
        <fullName evidence="1">Uncharacterized protein</fullName>
    </submittedName>
</protein>
<comment type="caution">
    <text evidence="1">The sequence shown here is derived from an EMBL/GenBank/DDBJ whole genome shotgun (WGS) entry which is preliminary data.</text>
</comment>
<proteinExistence type="predicted"/>
<dbReference type="AlphaFoldDB" id="A0AAP0L2G9"/>
<organism evidence="1 2">
    <name type="scientific">Stephania yunnanensis</name>
    <dbReference type="NCBI Taxonomy" id="152371"/>
    <lineage>
        <taxon>Eukaryota</taxon>
        <taxon>Viridiplantae</taxon>
        <taxon>Streptophyta</taxon>
        <taxon>Embryophyta</taxon>
        <taxon>Tracheophyta</taxon>
        <taxon>Spermatophyta</taxon>
        <taxon>Magnoliopsida</taxon>
        <taxon>Ranunculales</taxon>
        <taxon>Menispermaceae</taxon>
        <taxon>Menispermoideae</taxon>
        <taxon>Cissampelideae</taxon>
        <taxon>Stephania</taxon>
    </lineage>
</organism>
<dbReference type="EMBL" id="JBBNAF010000002">
    <property type="protein sequence ID" value="KAK9163243.1"/>
    <property type="molecule type" value="Genomic_DNA"/>
</dbReference>
<accession>A0AAP0L2G9</accession>
<gene>
    <name evidence="1" type="ORF">Syun_004145</name>
</gene>
<evidence type="ECO:0000313" key="1">
    <source>
        <dbReference type="EMBL" id="KAK9163243.1"/>
    </source>
</evidence>
<dbReference type="Proteomes" id="UP001420932">
    <property type="component" value="Unassembled WGS sequence"/>
</dbReference>
<name>A0AAP0L2G9_9MAGN</name>
<evidence type="ECO:0000313" key="2">
    <source>
        <dbReference type="Proteomes" id="UP001420932"/>
    </source>
</evidence>
<sequence>MTTRTTSARLSANWQQSALIVLGGGTRKQRPWRSGWSGGRIETLSRSSGSRELNQQLYWGKDKLNWDNSVERIAAAKAVRSAADASTTARDAWLSQPQLVGNIDLELENPERTRKTASPSDLSLLSSFRNHVLVDIWNGIEGRRYLKCINHGIQIVPYETITRHPEKETVDLLIDKAKPDKLRYDEVNWDNTSKGSPLISEIAFYNKTLRYLDVIELHNPE</sequence>
<keyword evidence="2" id="KW-1185">Reference proteome</keyword>